<dbReference type="InParanoid" id="A0A317XII2"/>
<keyword evidence="3" id="KW-0732">Signal</keyword>
<dbReference type="EMBL" id="KZ819200">
    <property type="protein sequence ID" value="PWY98074.1"/>
    <property type="molecule type" value="Genomic_DNA"/>
</dbReference>
<feature type="region of interest" description="Disordered" evidence="1">
    <location>
        <begin position="88"/>
        <end position="303"/>
    </location>
</feature>
<keyword evidence="5" id="KW-1185">Reference proteome</keyword>
<name>A0A317XII2_9BASI</name>
<feature type="signal peptide" evidence="3">
    <location>
        <begin position="1"/>
        <end position="36"/>
    </location>
</feature>
<evidence type="ECO:0000256" key="3">
    <source>
        <dbReference type="SAM" id="SignalP"/>
    </source>
</evidence>
<feature type="compositionally biased region" description="Basic residues" evidence="1">
    <location>
        <begin position="103"/>
        <end position="113"/>
    </location>
</feature>
<feature type="chain" id="PRO_5016366490" evidence="3">
    <location>
        <begin position="37"/>
        <end position="333"/>
    </location>
</feature>
<keyword evidence="2" id="KW-0812">Transmembrane</keyword>
<accession>A0A317XII2</accession>
<organism evidence="4 5">
    <name type="scientific">Testicularia cyperi</name>
    <dbReference type="NCBI Taxonomy" id="1882483"/>
    <lineage>
        <taxon>Eukaryota</taxon>
        <taxon>Fungi</taxon>
        <taxon>Dikarya</taxon>
        <taxon>Basidiomycota</taxon>
        <taxon>Ustilaginomycotina</taxon>
        <taxon>Ustilaginomycetes</taxon>
        <taxon>Ustilaginales</taxon>
        <taxon>Anthracoideaceae</taxon>
        <taxon>Testicularia</taxon>
    </lineage>
</organism>
<feature type="region of interest" description="Disordered" evidence="1">
    <location>
        <begin position="38"/>
        <end position="59"/>
    </location>
</feature>
<feature type="compositionally biased region" description="Polar residues" evidence="1">
    <location>
        <begin position="116"/>
        <end position="127"/>
    </location>
</feature>
<proteinExistence type="predicted"/>
<sequence>MKTFDAGFRGKAGRHCLVLLSLWLMMQAIFLGGVSGDDGSGAPAPRPSVSMDGAPNDRPVLIKPASDQFTDREQEFIDTMADLGYRIDKTPDGTYQAVPLSPQHHRHHHHHHKPQDSQNVSGEQDGNNAKEGQKSLTGTAPHLGILPPGIGNGNGNGRGTASTSDSAPAPEEQAKPEPVPSKPGDAPATPAPDTSSSSPNTPAAASHSSDPTSMGSKSSSGDSPASSGSGTSDSTNGPTSSSSSSSSSSMAGMPGMNGTSSMSMDPKNTSSTNSNQAAGKGAALGVGQNATRPPPNTTSHSAARAFTDPFESGSFIAATVVTGFVLGVLLIVM</sequence>
<keyword evidence="2" id="KW-0472">Membrane</keyword>
<protein>
    <submittedName>
        <fullName evidence="4">Uncharacterized protein</fullName>
    </submittedName>
</protein>
<dbReference type="AlphaFoldDB" id="A0A317XII2"/>
<feature type="compositionally biased region" description="Low complexity" evidence="1">
    <location>
        <begin position="186"/>
        <end position="258"/>
    </location>
</feature>
<evidence type="ECO:0000256" key="1">
    <source>
        <dbReference type="SAM" id="MobiDB-lite"/>
    </source>
</evidence>
<reference evidence="4 5" key="1">
    <citation type="journal article" date="2018" name="Mol. Biol. Evol.">
        <title>Broad Genomic Sampling Reveals a Smut Pathogenic Ancestry of the Fungal Clade Ustilaginomycotina.</title>
        <authorList>
            <person name="Kijpornyongpan T."/>
            <person name="Mondo S.J."/>
            <person name="Barry K."/>
            <person name="Sandor L."/>
            <person name="Lee J."/>
            <person name="Lipzen A."/>
            <person name="Pangilinan J."/>
            <person name="LaButti K."/>
            <person name="Hainaut M."/>
            <person name="Henrissat B."/>
            <person name="Grigoriev I.V."/>
            <person name="Spatafora J.W."/>
            <person name="Aime M.C."/>
        </authorList>
    </citation>
    <scope>NUCLEOTIDE SEQUENCE [LARGE SCALE GENOMIC DNA]</scope>
    <source>
        <strain evidence="4 5">MCA 3645</strain>
    </source>
</reference>
<feature type="compositionally biased region" description="Polar residues" evidence="1">
    <location>
        <begin position="259"/>
        <end position="277"/>
    </location>
</feature>
<evidence type="ECO:0000313" key="5">
    <source>
        <dbReference type="Proteomes" id="UP000246740"/>
    </source>
</evidence>
<keyword evidence="2" id="KW-1133">Transmembrane helix</keyword>
<evidence type="ECO:0000313" key="4">
    <source>
        <dbReference type="EMBL" id="PWY98074.1"/>
    </source>
</evidence>
<gene>
    <name evidence="4" type="ORF">BCV70DRAFT_218906</name>
</gene>
<feature type="transmembrane region" description="Helical" evidence="2">
    <location>
        <begin position="313"/>
        <end position="332"/>
    </location>
</feature>
<evidence type="ECO:0000256" key="2">
    <source>
        <dbReference type="SAM" id="Phobius"/>
    </source>
</evidence>
<dbReference type="Proteomes" id="UP000246740">
    <property type="component" value="Unassembled WGS sequence"/>
</dbReference>